<dbReference type="Proteomes" id="UP000236721">
    <property type="component" value="Unassembled WGS sequence"/>
</dbReference>
<dbReference type="GO" id="GO:0009399">
    <property type="term" value="P:nitrogen fixation"/>
    <property type="evidence" value="ECO:0007669"/>
    <property type="project" value="InterPro"/>
</dbReference>
<dbReference type="InterPro" id="IPR004893">
    <property type="entry name" value="NifW"/>
</dbReference>
<evidence type="ECO:0000256" key="4">
    <source>
        <dbReference type="ARBA" id="ARBA00016274"/>
    </source>
</evidence>
<evidence type="ECO:0000313" key="6">
    <source>
        <dbReference type="EMBL" id="SEF61930.1"/>
    </source>
</evidence>
<name>A0A1H5TGQ5_9VIBR</name>
<evidence type="ECO:0000256" key="5">
    <source>
        <dbReference type="ARBA" id="ARBA00023231"/>
    </source>
</evidence>
<proteinExistence type="inferred from homology"/>
<organism evidence="6 7">
    <name type="scientific">Vibrio hangzhouensis</name>
    <dbReference type="NCBI Taxonomy" id="462991"/>
    <lineage>
        <taxon>Bacteria</taxon>
        <taxon>Pseudomonadati</taxon>
        <taxon>Pseudomonadota</taxon>
        <taxon>Gammaproteobacteria</taxon>
        <taxon>Vibrionales</taxon>
        <taxon>Vibrionaceae</taxon>
        <taxon>Vibrio</taxon>
    </lineage>
</organism>
<protein>
    <recommendedName>
        <fullName evidence="4">Nitrogenase-stabilizing/protective protein NifW</fullName>
    </recommendedName>
</protein>
<reference evidence="7" key="1">
    <citation type="submission" date="2016-10" db="EMBL/GenBank/DDBJ databases">
        <authorList>
            <person name="Varghese N."/>
            <person name="Submissions S."/>
        </authorList>
    </citation>
    <scope>NUCLEOTIDE SEQUENCE [LARGE SCALE GENOMIC DNA]</scope>
    <source>
        <strain evidence="7">CGMCC 1.7062</strain>
    </source>
</reference>
<gene>
    <name evidence="6" type="ORF">SAMN04488244_102252</name>
</gene>
<evidence type="ECO:0000313" key="7">
    <source>
        <dbReference type="Proteomes" id="UP000236721"/>
    </source>
</evidence>
<evidence type="ECO:0000256" key="2">
    <source>
        <dbReference type="ARBA" id="ARBA00008351"/>
    </source>
</evidence>
<keyword evidence="5" id="KW-0535">Nitrogen fixation</keyword>
<sequence length="91" mass="10166">MEPEEFDASLASLSSAEDFLGYFKVNFDPEIVASKRIALLRNFHRALEGMPEPRGYLAYKKALNLAYRDLLLGSHLPLASSNCAHCTECDD</sequence>
<dbReference type="Pfam" id="PF03206">
    <property type="entry name" value="NifW"/>
    <property type="match status" value="1"/>
</dbReference>
<comment type="function">
    <text evidence="1">May protect the nitrogenase Fe-Mo protein from oxidative damage.</text>
</comment>
<dbReference type="AlphaFoldDB" id="A0A1H5TGQ5"/>
<evidence type="ECO:0000256" key="1">
    <source>
        <dbReference type="ARBA" id="ARBA00002247"/>
    </source>
</evidence>
<accession>A0A1H5TGQ5</accession>
<dbReference type="RefSeq" id="WP_103878854.1">
    <property type="nucleotide sequence ID" value="NZ_FNVG01000002.1"/>
</dbReference>
<keyword evidence="7" id="KW-1185">Reference proteome</keyword>
<comment type="subunit">
    <text evidence="3">Homotrimer; associates with NifD.</text>
</comment>
<comment type="similarity">
    <text evidence="2">Belongs to the NifW family.</text>
</comment>
<dbReference type="OrthoDB" id="9811868at2"/>
<dbReference type="EMBL" id="FNVG01000002">
    <property type="protein sequence ID" value="SEF61930.1"/>
    <property type="molecule type" value="Genomic_DNA"/>
</dbReference>
<evidence type="ECO:0000256" key="3">
    <source>
        <dbReference type="ARBA" id="ARBA00011284"/>
    </source>
</evidence>